<protein>
    <submittedName>
        <fullName evidence="1">Uncharacterized protein</fullName>
    </submittedName>
</protein>
<organism evidence="1">
    <name type="scientific">marine metagenome</name>
    <dbReference type="NCBI Taxonomy" id="408172"/>
    <lineage>
        <taxon>unclassified sequences</taxon>
        <taxon>metagenomes</taxon>
        <taxon>ecological metagenomes</taxon>
    </lineage>
</organism>
<proteinExistence type="predicted"/>
<gene>
    <name evidence="1" type="ORF">METZ01_LOCUS267735</name>
</gene>
<sequence length="48" mass="5597">MLYKSAGPLLSLFQFNQSIKAKKHKIDIRSKIQKMDIQDAEFEESPDE</sequence>
<reference evidence="1" key="1">
    <citation type="submission" date="2018-05" db="EMBL/GenBank/DDBJ databases">
        <authorList>
            <person name="Lanie J.A."/>
            <person name="Ng W.-L."/>
            <person name="Kazmierczak K.M."/>
            <person name="Andrzejewski T.M."/>
            <person name="Davidsen T.M."/>
            <person name="Wayne K.J."/>
            <person name="Tettelin H."/>
            <person name="Glass J.I."/>
            <person name="Rusch D."/>
            <person name="Podicherti R."/>
            <person name="Tsui H.-C.T."/>
            <person name="Winkler M.E."/>
        </authorList>
    </citation>
    <scope>NUCLEOTIDE SEQUENCE</scope>
</reference>
<dbReference type="AlphaFoldDB" id="A0A382JWE9"/>
<accession>A0A382JWE9</accession>
<evidence type="ECO:0000313" key="1">
    <source>
        <dbReference type="EMBL" id="SVC14881.1"/>
    </source>
</evidence>
<dbReference type="EMBL" id="UINC01076071">
    <property type="protein sequence ID" value="SVC14881.1"/>
    <property type="molecule type" value="Genomic_DNA"/>
</dbReference>
<name>A0A382JWE9_9ZZZZ</name>